<dbReference type="Proteomes" id="UP000036503">
    <property type="component" value="Unassembled WGS sequence"/>
</dbReference>
<dbReference type="AlphaFoldDB" id="A0A0J6X019"/>
<evidence type="ECO:0000313" key="2">
    <source>
        <dbReference type="Proteomes" id="UP000036503"/>
    </source>
</evidence>
<sequence>MSSGVFDIIKTLINWAPEDGSSLPLHVLEALGESLPVLGTVLVQDQIPPIDKAIFAQVKHQFGNDFGVQAWYLRSVGDDTHSIAYAHGDHNDVDSFDQLANVIGLGATWRIGDNIRFSYDWGQNRTDFGRFMNGNTIYNHEMGTSDFDIAGRSNGSTPRFWVARVDIGKADTDKPGSWNAFADYKYFQHGSFFGGNGTEGVPDRYMDGIKSFTIGGGYVPAKDFLLEAFYTFGAKGIGQRDTLYGPEHFTLGDYTRIQMTYKF</sequence>
<dbReference type="SUPFAM" id="SSF56935">
    <property type="entry name" value="Porins"/>
    <property type="match status" value="1"/>
</dbReference>
<proteinExistence type="predicted"/>
<dbReference type="PATRIC" id="fig|1122219.3.peg.2035"/>
<comment type="caution">
    <text evidence="1">The sequence shown here is derived from an EMBL/GenBank/DDBJ whole genome shotgun (WGS) entry which is preliminary data.</text>
</comment>
<organism evidence="1 2">
    <name type="scientific">Megasphaera cerevisiae DSM 20462</name>
    <dbReference type="NCBI Taxonomy" id="1122219"/>
    <lineage>
        <taxon>Bacteria</taxon>
        <taxon>Bacillati</taxon>
        <taxon>Bacillota</taxon>
        <taxon>Negativicutes</taxon>
        <taxon>Veillonellales</taxon>
        <taxon>Veillonellaceae</taxon>
        <taxon>Megasphaera</taxon>
    </lineage>
</organism>
<dbReference type="EMBL" id="LEKT01000005">
    <property type="protein sequence ID" value="KMO87487.1"/>
    <property type="molecule type" value="Genomic_DNA"/>
</dbReference>
<accession>A0A0J6X019</accession>
<protein>
    <submittedName>
        <fullName evidence="1">Uncharacterized protein</fullName>
    </submittedName>
</protein>
<reference evidence="1 2" key="1">
    <citation type="submission" date="2015-06" db="EMBL/GenBank/DDBJ databases">
        <title>Draft genome sequence of beer spoilage bacterium Megasphaera cerevisiae type strain 20462.</title>
        <authorList>
            <person name="Kutumbaka K."/>
            <person name="Pasmowitz J."/>
            <person name="Mategko J."/>
            <person name="Reyes D."/>
            <person name="Friedrich A."/>
            <person name="Han S."/>
            <person name="Martens-Habbena W."/>
            <person name="Neal-McKinney J."/>
            <person name="Janagama H.K."/>
            <person name="Nadala C."/>
            <person name="Samadpour M."/>
        </authorList>
    </citation>
    <scope>NUCLEOTIDE SEQUENCE [LARGE SCALE GENOMIC DNA]</scope>
    <source>
        <strain evidence="1 2">DSM 20462</strain>
    </source>
</reference>
<gene>
    <name evidence="1" type="ORF">AB840_02385</name>
</gene>
<name>A0A0J6X019_9FIRM</name>
<dbReference type="InParanoid" id="A0A0J6X019"/>
<keyword evidence="2" id="KW-1185">Reference proteome</keyword>
<evidence type="ECO:0000313" key="1">
    <source>
        <dbReference type="EMBL" id="KMO87487.1"/>
    </source>
</evidence>